<sequence>MDTIAMLGALEFIARDTLNLPVQFGQAVAAAQQVFAARQPGEGLSRACLCGREACCRTN</sequence>
<evidence type="ECO:0000313" key="1">
    <source>
        <dbReference type="EMBL" id="CBH99425.1"/>
    </source>
</evidence>
<reference evidence="1" key="1">
    <citation type="submission" date="2009-10" db="EMBL/GenBank/DDBJ databases">
        <title>Diversity of trophic interactions inside an arsenic-rich microbial ecosystem.</title>
        <authorList>
            <person name="Bertin P.N."/>
            <person name="Heinrich-Salmeron A."/>
            <person name="Pelletier E."/>
            <person name="Goulhen-Chollet F."/>
            <person name="Arsene-Ploetze F."/>
            <person name="Gallien S."/>
            <person name="Calteau A."/>
            <person name="Vallenet D."/>
            <person name="Casiot C."/>
            <person name="Chane-Woon-Ming B."/>
            <person name="Giloteaux L."/>
            <person name="Barakat M."/>
            <person name="Bonnefoy V."/>
            <person name="Bruneel O."/>
            <person name="Chandler M."/>
            <person name="Cleiss J."/>
            <person name="Duran R."/>
            <person name="Elbaz-Poulichet F."/>
            <person name="Fonknechten N."/>
            <person name="Lauga B."/>
            <person name="Mornico D."/>
            <person name="Ortet P."/>
            <person name="Schaeffer C."/>
            <person name="Siguier P."/>
            <person name="Alexander Thil Smith A."/>
            <person name="Van Dorsselaer A."/>
            <person name="Weissenbach J."/>
            <person name="Medigue C."/>
            <person name="Le Paslier D."/>
        </authorList>
    </citation>
    <scope>NUCLEOTIDE SEQUENCE</scope>
</reference>
<gene>
    <name evidence="1" type="ORF">CARN3_0344</name>
</gene>
<dbReference type="EMBL" id="CABN01000014">
    <property type="protein sequence ID" value="CBH99425.1"/>
    <property type="molecule type" value="Genomic_DNA"/>
</dbReference>
<dbReference type="AlphaFoldDB" id="E6PWW6"/>
<protein>
    <submittedName>
        <fullName evidence="1">Uncharacterized protein</fullName>
    </submittedName>
</protein>
<organism evidence="1">
    <name type="scientific">mine drainage metagenome</name>
    <dbReference type="NCBI Taxonomy" id="410659"/>
    <lineage>
        <taxon>unclassified sequences</taxon>
        <taxon>metagenomes</taxon>
        <taxon>ecological metagenomes</taxon>
    </lineage>
</organism>
<accession>E6PWW6</accession>
<proteinExistence type="predicted"/>
<comment type="caution">
    <text evidence="1">The sequence shown here is derived from an EMBL/GenBank/DDBJ whole genome shotgun (WGS) entry which is preliminary data.</text>
</comment>
<name>E6PWW6_9ZZZZ</name>